<dbReference type="Proteomes" id="UP001054945">
    <property type="component" value="Unassembled WGS sequence"/>
</dbReference>
<organism evidence="1 2">
    <name type="scientific">Caerostris extrusa</name>
    <name type="common">Bark spider</name>
    <name type="synonym">Caerostris bankana</name>
    <dbReference type="NCBI Taxonomy" id="172846"/>
    <lineage>
        <taxon>Eukaryota</taxon>
        <taxon>Metazoa</taxon>
        <taxon>Ecdysozoa</taxon>
        <taxon>Arthropoda</taxon>
        <taxon>Chelicerata</taxon>
        <taxon>Arachnida</taxon>
        <taxon>Araneae</taxon>
        <taxon>Araneomorphae</taxon>
        <taxon>Entelegynae</taxon>
        <taxon>Araneoidea</taxon>
        <taxon>Araneidae</taxon>
        <taxon>Caerostris</taxon>
    </lineage>
</organism>
<dbReference type="AlphaFoldDB" id="A0AAV4W7A9"/>
<name>A0AAV4W7A9_CAEEX</name>
<protein>
    <submittedName>
        <fullName evidence="1">Uncharacterized protein</fullName>
    </submittedName>
</protein>
<sequence>MQLSETYIGRQTGDGARVWEVHFFPGYTQYILASHNYHCGTRGSSVSSSGFHCFVGMLPSGCDYKDHSKDTRSHPAYCRCKCSRSSSYPYVISCSK</sequence>
<proteinExistence type="predicted"/>
<accession>A0AAV4W7A9</accession>
<reference evidence="1 2" key="1">
    <citation type="submission" date="2021-06" db="EMBL/GenBank/DDBJ databases">
        <title>Caerostris extrusa draft genome.</title>
        <authorList>
            <person name="Kono N."/>
            <person name="Arakawa K."/>
        </authorList>
    </citation>
    <scope>NUCLEOTIDE SEQUENCE [LARGE SCALE GENOMIC DNA]</scope>
</reference>
<keyword evidence="2" id="KW-1185">Reference proteome</keyword>
<comment type="caution">
    <text evidence="1">The sequence shown here is derived from an EMBL/GenBank/DDBJ whole genome shotgun (WGS) entry which is preliminary data.</text>
</comment>
<evidence type="ECO:0000313" key="2">
    <source>
        <dbReference type="Proteomes" id="UP001054945"/>
    </source>
</evidence>
<evidence type="ECO:0000313" key="1">
    <source>
        <dbReference type="EMBL" id="GIY77836.1"/>
    </source>
</evidence>
<gene>
    <name evidence="1" type="ORF">CEXT_268221</name>
</gene>
<dbReference type="EMBL" id="BPLR01015687">
    <property type="protein sequence ID" value="GIY77836.1"/>
    <property type="molecule type" value="Genomic_DNA"/>
</dbReference>